<dbReference type="GO" id="GO:0005634">
    <property type="term" value="C:nucleus"/>
    <property type="evidence" value="ECO:0007669"/>
    <property type="project" value="TreeGrafter"/>
</dbReference>
<evidence type="ECO:0000256" key="4">
    <source>
        <dbReference type="ARBA" id="ARBA00040604"/>
    </source>
</evidence>
<keyword evidence="8" id="KW-1185">Reference proteome</keyword>
<dbReference type="Proteomes" id="UP000319731">
    <property type="component" value="Unassembled WGS sequence"/>
</dbReference>
<evidence type="ECO:0000259" key="6">
    <source>
        <dbReference type="PROSITE" id="PS51886"/>
    </source>
</evidence>
<sequence>MDPVDDKHTDPELVIVEDDVEDVAKPETAFSTLSRIPSTFYDFVWEILSPPSGNTHSTFKDQIPSADTTTTSGRDRAESFSSSSPDDDSGWDDAASVKQSSTFRRSSLPEAVILALEEDRRSVKELHPKSERHSVFDVFDRPISLIGVTDPESVIVTPQLASQLRPHLTPLLRDCHSWKFLYGLSTHGARLATIYETLSTESGSILLAIRDTQNNVFGAVLNEPLVCLPGFYGTSIGSFLWKQTSQNEAKAFPATGRNDYIIFSDQNFVTIGASNGENGIWFDAELYHGHSARCETFDNEPLSSTLEFEIVELEIWGFRH</sequence>
<accession>A0A507BWC9</accession>
<dbReference type="GO" id="GO:0005739">
    <property type="term" value="C:mitochondrion"/>
    <property type="evidence" value="ECO:0007669"/>
    <property type="project" value="UniProtKB-SubCell"/>
</dbReference>
<evidence type="ECO:0000313" key="8">
    <source>
        <dbReference type="Proteomes" id="UP000319731"/>
    </source>
</evidence>
<dbReference type="GO" id="GO:0006979">
    <property type="term" value="P:response to oxidative stress"/>
    <property type="evidence" value="ECO:0007669"/>
    <property type="project" value="TreeGrafter"/>
</dbReference>
<organism evidence="7 8">
    <name type="scientific">Synchytrium microbalum</name>
    <dbReference type="NCBI Taxonomy" id="1806994"/>
    <lineage>
        <taxon>Eukaryota</taxon>
        <taxon>Fungi</taxon>
        <taxon>Fungi incertae sedis</taxon>
        <taxon>Chytridiomycota</taxon>
        <taxon>Chytridiomycota incertae sedis</taxon>
        <taxon>Chytridiomycetes</taxon>
        <taxon>Synchytriales</taxon>
        <taxon>Synchytriaceae</taxon>
        <taxon>Synchytrium</taxon>
    </lineage>
</organism>
<proteinExistence type="inferred from homology"/>
<dbReference type="PANTHER" id="PTHR23354:SF62">
    <property type="entry name" value="MUSTARD, ISOFORM V"/>
    <property type="match status" value="1"/>
</dbReference>
<evidence type="ECO:0000256" key="5">
    <source>
        <dbReference type="SAM" id="MobiDB-lite"/>
    </source>
</evidence>
<dbReference type="InterPro" id="IPR006571">
    <property type="entry name" value="TLDc_dom"/>
</dbReference>
<feature type="domain" description="TLDc" evidence="6">
    <location>
        <begin position="154"/>
        <end position="319"/>
    </location>
</feature>
<name>A0A507BWC9_9FUNG</name>
<dbReference type="PANTHER" id="PTHR23354">
    <property type="entry name" value="NUCLEOLAR PROTEIN 7/ESTROGEN RECEPTOR COACTIVATOR-RELATED"/>
    <property type="match status" value="1"/>
</dbReference>
<protein>
    <recommendedName>
        <fullName evidence="4">Oxidation resistance protein 1</fullName>
    </recommendedName>
</protein>
<comment type="caution">
    <text evidence="7">The sequence shown here is derived from an EMBL/GenBank/DDBJ whole genome shotgun (WGS) entry which is preliminary data.</text>
</comment>
<dbReference type="AlphaFoldDB" id="A0A507BWC9"/>
<dbReference type="Pfam" id="PF07534">
    <property type="entry name" value="TLD"/>
    <property type="match status" value="1"/>
</dbReference>
<dbReference type="OrthoDB" id="26679at2759"/>
<dbReference type="SMART" id="SM00584">
    <property type="entry name" value="TLDc"/>
    <property type="match status" value="1"/>
</dbReference>
<reference evidence="7 8" key="1">
    <citation type="journal article" date="2019" name="Sci. Rep.">
        <title>Comparative genomics of chytrid fungi reveal insights into the obligate biotrophic and pathogenic lifestyle of Synchytrium endobioticum.</title>
        <authorList>
            <person name="van de Vossenberg B.T.L.H."/>
            <person name="Warris S."/>
            <person name="Nguyen H.D.T."/>
            <person name="van Gent-Pelzer M.P.E."/>
            <person name="Joly D.L."/>
            <person name="van de Geest H.C."/>
            <person name="Bonants P.J.M."/>
            <person name="Smith D.S."/>
            <person name="Levesque C.A."/>
            <person name="van der Lee T.A.J."/>
        </authorList>
    </citation>
    <scope>NUCLEOTIDE SEQUENCE [LARGE SCALE GENOMIC DNA]</scope>
    <source>
        <strain evidence="7 8">JEL517</strain>
    </source>
</reference>
<dbReference type="GeneID" id="42006406"/>
<feature type="region of interest" description="Disordered" evidence="5">
    <location>
        <begin position="54"/>
        <end position="95"/>
    </location>
</feature>
<dbReference type="PROSITE" id="PS51886">
    <property type="entry name" value="TLDC"/>
    <property type="match status" value="1"/>
</dbReference>
<evidence type="ECO:0000256" key="1">
    <source>
        <dbReference type="ARBA" id="ARBA00004173"/>
    </source>
</evidence>
<evidence type="ECO:0000256" key="3">
    <source>
        <dbReference type="ARBA" id="ARBA00023128"/>
    </source>
</evidence>
<evidence type="ECO:0000256" key="2">
    <source>
        <dbReference type="ARBA" id="ARBA00009540"/>
    </source>
</evidence>
<comment type="subcellular location">
    <subcellularLocation>
        <location evidence="1">Mitochondrion</location>
    </subcellularLocation>
</comment>
<dbReference type="EMBL" id="QEAO01000044">
    <property type="protein sequence ID" value="TPX31478.1"/>
    <property type="molecule type" value="Genomic_DNA"/>
</dbReference>
<dbReference type="RefSeq" id="XP_031022899.1">
    <property type="nucleotide sequence ID" value="XM_031171109.1"/>
</dbReference>
<evidence type="ECO:0000313" key="7">
    <source>
        <dbReference type="EMBL" id="TPX31478.1"/>
    </source>
</evidence>
<keyword evidence="3" id="KW-0496">Mitochondrion</keyword>
<gene>
    <name evidence="7" type="ORF">SmJEL517_g05182</name>
</gene>
<comment type="similarity">
    <text evidence="2">Belongs to the OXR1 family.</text>
</comment>